<dbReference type="Proteomes" id="UP000260812">
    <property type="component" value="Unassembled WGS sequence"/>
</dbReference>
<organism evidence="1 3">
    <name type="scientific">Eisenbergiella massiliensis</name>
    <dbReference type="NCBI Taxonomy" id="1720294"/>
    <lineage>
        <taxon>Bacteria</taxon>
        <taxon>Bacillati</taxon>
        <taxon>Bacillota</taxon>
        <taxon>Clostridia</taxon>
        <taxon>Lachnospirales</taxon>
        <taxon>Lachnospiraceae</taxon>
        <taxon>Eisenbergiella</taxon>
    </lineage>
</organism>
<evidence type="ECO:0000313" key="1">
    <source>
        <dbReference type="EMBL" id="RGE64886.1"/>
    </source>
</evidence>
<protein>
    <submittedName>
        <fullName evidence="1">Uncharacterized protein</fullName>
    </submittedName>
</protein>
<dbReference type="EMBL" id="QVLV01000001">
    <property type="protein sequence ID" value="RGE64886.1"/>
    <property type="molecule type" value="Genomic_DNA"/>
</dbReference>
<evidence type="ECO:0000313" key="3">
    <source>
        <dbReference type="Proteomes" id="UP000260812"/>
    </source>
</evidence>
<accession>A0A3E3ICW9</accession>
<dbReference type="Proteomes" id="UP000261166">
    <property type="component" value="Unassembled WGS sequence"/>
</dbReference>
<keyword evidence="3" id="KW-1185">Reference proteome</keyword>
<dbReference type="AlphaFoldDB" id="A0A3E3ICW9"/>
<dbReference type="RefSeq" id="WP_025488046.1">
    <property type="nucleotide sequence ID" value="NZ_CALBAU010000370.1"/>
</dbReference>
<dbReference type="GeneID" id="97985437"/>
<gene>
    <name evidence="2" type="ORF">DWY69_11720</name>
    <name evidence="1" type="ORF">DXC51_00680</name>
</gene>
<proteinExistence type="predicted"/>
<dbReference type="EMBL" id="QVLU01000009">
    <property type="protein sequence ID" value="RGE71701.1"/>
    <property type="molecule type" value="Genomic_DNA"/>
</dbReference>
<comment type="caution">
    <text evidence="1">The sequence shown here is derived from an EMBL/GenBank/DDBJ whole genome shotgun (WGS) entry which is preliminary data.</text>
</comment>
<reference evidence="1 4" key="1">
    <citation type="submission" date="2018-08" db="EMBL/GenBank/DDBJ databases">
        <title>A genome reference for cultivated species of the human gut microbiota.</title>
        <authorList>
            <person name="Zou Y."/>
            <person name="Xue W."/>
            <person name="Luo G."/>
        </authorList>
    </citation>
    <scope>NUCLEOTIDE SEQUENCE [LARGE SCALE GENOMIC DNA]</scope>
    <source>
        <strain evidence="2 4">AF26-4BH</strain>
        <strain evidence="1">TF05-5AC</strain>
    </source>
</reference>
<evidence type="ECO:0000313" key="2">
    <source>
        <dbReference type="EMBL" id="RGE71701.1"/>
    </source>
</evidence>
<name>A0A3E3ICW9_9FIRM</name>
<dbReference type="OrthoDB" id="1925681at2"/>
<sequence length="151" mass="17001">MKNKKKKLISVIAVVIAVVLAAGLPMIQRAAGRNSYLKVIRNNWGLSLPAGCVEVYEIDSGPSFHGDGERYHVFEYREGKEVPVWGNAEGLQDADRKRIVEILDGLDGKKEWYPDFESVTDMGKDKKQDGSCVYFLFDGEAARLYVVERFI</sequence>
<evidence type="ECO:0000313" key="4">
    <source>
        <dbReference type="Proteomes" id="UP000261166"/>
    </source>
</evidence>